<protein>
    <recommendedName>
        <fullName evidence="11">Succinate dehydrogenase cytochrome</fullName>
    </recommendedName>
</protein>
<sequence length="222" mass="24417">MAESIPKYRMFVQKGESSVACLVVTSVNDRFAPRSSIQAYCSFHRHDMATSSVWMTRYMSLVSQSVLADSRMQTTKPTLKVMKVESGEQELARQRLQRPVAPHLSIYKGQVHSVSSALERNTGLFFAGGLYLFGTSYLVAPWFGCDLSSATIAAAFGALPLAAKVAVKFCVAWPFTFHVFNSIRYIAKSTGRTFDSARQMIKIAWAVVGTSALTAVGLVAYF</sequence>
<dbReference type="PANTHER" id="PTHR10978:SF5">
    <property type="entry name" value="SUCCINATE DEHYDROGENASE CYTOCHROME B560 SUBUNIT, MITOCHONDRIAL"/>
    <property type="match status" value="1"/>
</dbReference>
<evidence type="ECO:0000313" key="9">
    <source>
        <dbReference type="EMBL" id="RJE21385.1"/>
    </source>
</evidence>
<feature type="transmembrane region" description="Helical" evidence="8">
    <location>
        <begin position="201"/>
        <end position="221"/>
    </location>
</feature>
<keyword evidence="7 8" id="KW-0472">Membrane</keyword>
<keyword evidence="6" id="KW-0408">Iron</keyword>
<dbReference type="InterPro" id="IPR014314">
    <property type="entry name" value="Succ_DH_cytb556"/>
</dbReference>
<gene>
    <name evidence="9" type="ORF">PHISCL_06289</name>
</gene>
<evidence type="ECO:0000256" key="4">
    <source>
        <dbReference type="ARBA" id="ARBA00022723"/>
    </source>
</evidence>
<keyword evidence="4" id="KW-0479">Metal-binding</keyword>
<keyword evidence="5 8" id="KW-1133">Transmembrane helix</keyword>
<dbReference type="GO" id="GO:0016020">
    <property type="term" value="C:membrane"/>
    <property type="evidence" value="ECO:0007669"/>
    <property type="project" value="UniProtKB-SubCell"/>
</dbReference>
<accession>A0A3A2ZTT7</accession>
<keyword evidence="2" id="KW-0349">Heme</keyword>
<comment type="caution">
    <text evidence="9">The sequence shown here is derived from an EMBL/GenBank/DDBJ whole genome shotgun (WGS) entry which is preliminary data.</text>
</comment>
<dbReference type="OrthoDB" id="588261at2759"/>
<keyword evidence="10" id="KW-1185">Reference proteome</keyword>
<dbReference type="GO" id="GO:0006121">
    <property type="term" value="P:mitochondrial electron transport, succinate to ubiquinone"/>
    <property type="evidence" value="ECO:0007669"/>
    <property type="project" value="TreeGrafter"/>
</dbReference>
<dbReference type="CDD" id="cd03499">
    <property type="entry name" value="SQR_TypeC_SdhC"/>
    <property type="match status" value="1"/>
</dbReference>
<name>A0A3A2ZTT7_9EURO</name>
<dbReference type="Pfam" id="PF01127">
    <property type="entry name" value="Sdh_cyt"/>
    <property type="match status" value="1"/>
</dbReference>
<evidence type="ECO:0000256" key="2">
    <source>
        <dbReference type="ARBA" id="ARBA00022617"/>
    </source>
</evidence>
<dbReference type="GO" id="GO:0005739">
    <property type="term" value="C:mitochondrion"/>
    <property type="evidence" value="ECO:0007669"/>
    <property type="project" value="GOC"/>
</dbReference>
<dbReference type="InterPro" id="IPR000701">
    <property type="entry name" value="SuccDH_FuR_B_TM-su"/>
</dbReference>
<dbReference type="EMBL" id="MVGC01000232">
    <property type="protein sequence ID" value="RJE21385.1"/>
    <property type="molecule type" value="Genomic_DNA"/>
</dbReference>
<proteinExistence type="predicted"/>
<evidence type="ECO:0000256" key="6">
    <source>
        <dbReference type="ARBA" id="ARBA00023004"/>
    </source>
</evidence>
<evidence type="ECO:0000256" key="7">
    <source>
        <dbReference type="ARBA" id="ARBA00023136"/>
    </source>
</evidence>
<organism evidence="9 10">
    <name type="scientific">Aspergillus sclerotialis</name>
    <dbReference type="NCBI Taxonomy" id="2070753"/>
    <lineage>
        <taxon>Eukaryota</taxon>
        <taxon>Fungi</taxon>
        <taxon>Dikarya</taxon>
        <taxon>Ascomycota</taxon>
        <taxon>Pezizomycotina</taxon>
        <taxon>Eurotiomycetes</taxon>
        <taxon>Eurotiomycetidae</taxon>
        <taxon>Eurotiales</taxon>
        <taxon>Aspergillaceae</taxon>
        <taxon>Aspergillus</taxon>
        <taxon>Aspergillus subgen. Polypaecilum</taxon>
    </lineage>
</organism>
<keyword evidence="3 8" id="KW-0812">Transmembrane</keyword>
<evidence type="ECO:0000256" key="1">
    <source>
        <dbReference type="ARBA" id="ARBA00004370"/>
    </source>
</evidence>
<dbReference type="GO" id="GO:0006099">
    <property type="term" value="P:tricarboxylic acid cycle"/>
    <property type="evidence" value="ECO:0007669"/>
    <property type="project" value="InterPro"/>
</dbReference>
<dbReference type="PANTHER" id="PTHR10978">
    <property type="entry name" value="SUCCINATE DEHYDROGENASE CYTOCHROME B560 SUBUNIT"/>
    <property type="match status" value="1"/>
</dbReference>
<feature type="transmembrane region" description="Helical" evidence="8">
    <location>
        <begin position="124"/>
        <end position="144"/>
    </location>
</feature>
<evidence type="ECO:0000313" key="10">
    <source>
        <dbReference type="Proteomes" id="UP000266188"/>
    </source>
</evidence>
<dbReference type="AlphaFoldDB" id="A0A3A2ZTT7"/>
<evidence type="ECO:0008006" key="11">
    <source>
        <dbReference type="Google" id="ProtNLM"/>
    </source>
</evidence>
<comment type="subcellular location">
    <subcellularLocation>
        <location evidence="1">Membrane</location>
    </subcellularLocation>
</comment>
<reference evidence="10" key="1">
    <citation type="submission" date="2017-02" db="EMBL/GenBank/DDBJ databases">
        <authorList>
            <person name="Tafer H."/>
            <person name="Lopandic K."/>
        </authorList>
    </citation>
    <scope>NUCLEOTIDE SEQUENCE [LARGE SCALE GENOMIC DNA]</scope>
    <source>
        <strain evidence="10">CBS 366.77</strain>
    </source>
</reference>
<dbReference type="Proteomes" id="UP000266188">
    <property type="component" value="Unassembled WGS sequence"/>
</dbReference>
<dbReference type="Gene3D" id="1.20.1300.10">
    <property type="entry name" value="Fumarate reductase/succinate dehydrogenase, transmembrane subunit"/>
    <property type="match status" value="1"/>
</dbReference>
<dbReference type="InterPro" id="IPR034804">
    <property type="entry name" value="SQR/QFR_C/D"/>
</dbReference>
<dbReference type="SUPFAM" id="SSF81343">
    <property type="entry name" value="Fumarate reductase respiratory complex transmembrane subunits"/>
    <property type="match status" value="1"/>
</dbReference>
<dbReference type="GO" id="GO:0046872">
    <property type="term" value="F:metal ion binding"/>
    <property type="evidence" value="ECO:0007669"/>
    <property type="project" value="UniProtKB-KW"/>
</dbReference>
<evidence type="ECO:0000256" key="3">
    <source>
        <dbReference type="ARBA" id="ARBA00022692"/>
    </source>
</evidence>
<evidence type="ECO:0000256" key="5">
    <source>
        <dbReference type="ARBA" id="ARBA00022989"/>
    </source>
</evidence>
<feature type="transmembrane region" description="Helical" evidence="8">
    <location>
        <begin position="150"/>
        <end position="180"/>
    </location>
</feature>
<dbReference type="STRING" id="2070753.A0A3A2ZTT7"/>
<evidence type="ECO:0000256" key="8">
    <source>
        <dbReference type="SAM" id="Phobius"/>
    </source>
</evidence>
<dbReference type="GO" id="GO:0009055">
    <property type="term" value="F:electron transfer activity"/>
    <property type="evidence" value="ECO:0007669"/>
    <property type="project" value="InterPro"/>
</dbReference>